<proteinExistence type="predicted"/>
<gene>
    <name evidence="1" type="ORF">EV148_104106</name>
</gene>
<dbReference type="Proteomes" id="UP000294862">
    <property type="component" value="Unassembled WGS sequence"/>
</dbReference>
<protein>
    <submittedName>
        <fullName evidence="1">Uncharacterized protein</fullName>
    </submittedName>
</protein>
<organism evidence="1 2">
    <name type="scientific">Dokdonella fugitiva</name>
    <dbReference type="NCBI Taxonomy" id="328517"/>
    <lineage>
        <taxon>Bacteria</taxon>
        <taxon>Pseudomonadati</taxon>
        <taxon>Pseudomonadota</taxon>
        <taxon>Gammaproteobacteria</taxon>
        <taxon>Lysobacterales</taxon>
        <taxon>Rhodanobacteraceae</taxon>
        <taxon>Dokdonella</taxon>
    </lineage>
</organism>
<keyword evidence="2" id="KW-1185">Reference proteome</keyword>
<reference evidence="1 2" key="1">
    <citation type="journal article" date="2015" name="Stand. Genomic Sci.">
        <title>Genomic Encyclopedia of Bacterial and Archaeal Type Strains, Phase III: the genomes of soil and plant-associated and newly described type strains.</title>
        <authorList>
            <person name="Whitman W.B."/>
            <person name="Woyke T."/>
            <person name="Klenk H.P."/>
            <person name="Zhou Y."/>
            <person name="Lilburn T.G."/>
            <person name="Beck B.J."/>
            <person name="De Vos P."/>
            <person name="Vandamme P."/>
            <person name="Eisen J.A."/>
            <person name="Garrity G."/>
            <person name="Hugenholtz P."/>
            <person name="Kyrpides N.C."/>
        </authorList>
    </citation>
    <scope>NUCLEOTIDE SEQUENCE [LARGE SCALE GENOMIC DNA]</scope>
    <source>
        <strain evidence="1 2">A3</strain>
    </source>
</reference>
<name>A0A4R2IDP7_9GAMM</name>
<sequence>MTKIDILDIAGGSGMLLQCPHCNTYNLDTPLLPRGDDHVECLTCGQLFTYARAESHALASTRQMLARKFPNLPLDPL</sequence>
<accession>A0A4R2IDP7</accession>
<comment type="caution">
    <text evidence="1">The sequence shown here is derived from an EMBL/GenBank/DDBJ whole genome shotgun (WGS) entry which is preliminary data.</text>
</comment>
<dbReference type="AlphaFoldDB" id="A0A4R2IDP7"/>
<dbReference type="EMBL" id="SLWQ01000004">
    <property type="protein sequence ID" value="TCO40745.1"/>
    <property type="molecule type" value="Genomic_DNA"/>
</dbReference>
<evidence type="ECO:0000313" key="1">
    <source>
        <dbReference type="EMBL" id="TCO40745.1"/>
    </source>
</evidence>
<dbReference type="OrthoDB" id="6183225at2"/>
<dbReference type="RefSeq" id="WP_131996993.1">
    <property type="nucleotide sequence ID" value="NZ_JACGXM010000003.1"/>
</dbReference>
<evidence type="ECO:0000313" key="2">
    <source>
        <dbReference type="Proteomes" id="UP000294862"/>
    </source>
</evidence>